<reference evidence="2" key="1">
    <citation type="journal article" date="2020" name="Microb. Genom.">
        <title>Genetic diversity of clinical and environmental Mucorales isolates obtained from an investigation of mucormycosis cases among solid organ transplant recipients.</title>
        <authorList>
            <person name="Nguyen M.H."/>
            <person name="Kaul D."/>
            <person name="Muto C."/>
            <person name="Cheng S.J."/>
            <person name="Richter R.A."/>
            <person name="Bruno V.M."/>
            <person name="Liu G."/>
            <person name="Beyhan S."/>
            <person name="Sundermann A.J."/>
            <person name="Mounaud S."/>
            <person name="Pasculle A.W."/>
            <person name="Nierman W.C."/>
            <person name="Driscoll E."/>
            <person name="Cumbie R."/>
            <person name="Clancy C.J."/>
            <person name="Dupont C.L."/>
        </authorList>
    </citation>
    <scope>NUCLEOTIDE SEQUENCE</scope>
    <source>
        <strain evidence="2">GL16</strain>
    </source>
</reference>
<evidence type="ECO:0000256" key="1">
    <source>
        <dbReference type="SAM" id="Coils"/>
    </source>
</evidence>
<protein>
    <submittedName>
        <fullName evidence="2">Uncharacterized protein</fullName>
    </submittedName>
</protein>
<proteinExistence type="predicted"/>
<name>A0A9P6YI44_RHIOR</name>
<organism evidence="2 3">
    <name type="scientific">Rhizopus oryzae</name>
    <name type="common">Mucormycosis agent</name>
    <name type="synonym">Rhizopus arrhizus var. delemar</name>
    <dbReference type="NCBI Taxonomy" id="64495"/>
    <lineage>
        <taxon>Eukaryota</taxon>
        <taxon>Fungi</taxon>
        <taxon>Fungi incertae sedis</taxon>
        <taxon>Mucoromycota</taxon>
        <taxon>Mucoromycotina</taxon>
        <taxon>Mucoromycetes</taxon>
        <taxon>Mucorales</taxon>
        <taxon>Mucorineae</taxon>
        <taxon>Rhizopodaceae</taxon>
        <taxon>Rhizopus</taxon>
    </lineage>
</organism>
<evidence type="ECO:0000313" key="3">
    <source>
        <dbReference type="Proteomes" id="UP000717996"/>
    </source>
</evidence>
<dbReference type="EMBL" id="JAANIT010000311">
    <property type="protein sequence ID" value="KAG1549137.1"/>
    <property type="molecule type" value="Genomic_DNA"/>
</dbReference>
<dbReference type="OrthoDB" id="2288281at2759"/>
<gene>
    <name evidence="2" type="ORF">G6F51_003240</name>
</gene>
<feature type="coiled-coil region" evidence="1">
    <location>
        <begin position="58"/>
        <end position="153"/>
    </location>
</feature>
<evidence type="ECO:0000313" key="2">
    <source>
        <dbReference type="EMBL" id="KAG1549137.1"/>
    </source>
</evidence>
<sequence length="251" mass="29470">MSYSNRLVRQSPVAPKKVAPFVVKRKQINFNLLDPVQPSPSPSLPPLISSQIPSAEPRQVYENLLKDKDEKIKELKTQLDELNKELSQTRHQCRLLENERNQFETSVIEKYAKEKEQSETELRILKEMHIEKVQDLSTNLNHLSCTINSLRRQLQENNIKEEMREDDMISVNHVYKKDSQFIQDAYYQIKQEISNQQHPLWSHIQSTAVAIKNEIDIFQAWKSTSSIPIHELAKLVLKEQKSRKTLFGRRK</sequence>
<accession>A0A9P6YI44</accession>
<dbReference type="AlphaFoldDB" id="A0A9P6YI44"/>
<dbReference type="Proteomes" id="UP000717996">
    <property type="component" value="Unassembled WGS sequence"/>
</dbReference>
<keyword evidence="1" id="KW-0175">Coiled coil</keyword>
<comment type="caution">
    <text evidence="2">The sequence shown here is derived from an EMBL/GenBank/DDBJ whole genome shotgun (WGS) entry which is preliminary data.</text>
</comment>